<dbReference type="EMBL" id="BMDO01000011">
    <property type="protein sequence ID" value="GGI52170.1"/>
    <property type="molecule type" value="Genomic_DNA"/>
</dbReference>
<sequence length="83" mass="9478">MDERFLVELTYKGEVLKYDAEVRNYGYVQKVAVDIDGLLVQFEPDEEGCYRALISPEQVNSKDNKLEIGLLQAIAQKLESLQP</sequence>
<protein>
    <submittedName>
        <fullName evidence="1">Uncharacterized protein</fullName>
    </submittedName>
</protein>
<reference evidence="1" key="1">
    <citation type="journal article" date="2014" name="Int. J. Syst. Evol. Microbiol.">
        <title>Complete genome sequence of Corynebacterium casei LMG S-19264T (=DSM 44701T), isolated from a smear-ripened cheese.</title>
        <authorList>
            <consortium name="US DOE Joint Genome Institute (JGI-PGF)"/>
            <person name="Walter F."/>
            <person name="Albersmeier A."/>
            <person name="Kalinowski J."/>
            <person name="Ruckert C."/>
        </authorList>
    </citation>
    <scope>NUCLEOTIDE SEQUENCE</scope>
    <source>
        <strain evidence="1">CCM 8711</strain>
    </source>
</reference>
<comment type="caution">
    <text evidence="1">The sequence shown here is derived from an EMBL/GenBank/DDBJ whole genome shotgun (WGS) entry which is preliminary data.</text>
</comment>
<evidence type="ECO:0000313" key="1">
    <source>
        <dbReference type="EMBL" id="GGI52170.1"/>
    </source>
</evidence>
<evidence type="ECO:0000313" key="2">
    <source>
        <dbReference type="Proteomes" id="UP000662074"/>
    </source>
</evidence>
<dbReference type="Proteomes" id="UP000662074">
    <property type="component" value="Unassembled WGS sequence"/>
</dbReference>
<gene>
    <name evidence="1" type="ORF">GCM10011425_33820</name>
</gene>
<organism evidence="1 2">
    <name type="scientific">Mucilaginibacter galii</name>
    <dbReference type="NCBI Taxonomy" id="2005073"/>
    <lineage>
        <taxon>Bacteria</taxon>
        <taxon>Pseudomonadati</taxon>
        <taxon>Bacteroidota</taxon>
        <taxon>Sphingobacteriia</taxon>
        <taxon>Sphingobacteriales</taxon>
        <taxon>Sphingobacteriaceae</taxon>
        <taxon>Mucilaginibacter</taxon>
    </lineage>
</organism>
<reference evidence="1" key="2">
    <citation type="submission" date="2020-09" db="EMBL/GenBank/DDBJ databases">
        <authorList>
            <person name="Sun Q."/>
            <person name="Sedlacek I."/>
        </authorList>
    </citation>
    <scope>NUCLEOTIDE SEQUENCE</scope>
    <source>
        <strain evidence="1">CCM 8711</strain>
    </source>
</reference>
<keyword evidence="2" id="KW-1185">Reference proteome</keyword>
<dbReference type="AlphaFoldDB" id="A0A917JCY5"/>
<proteinExistence type="predicted"/>
<name>A0A917JCY5_9SPHI</name>
<dbReference type="RefSeq" id="WP_188418286.1">
    <property type="nucleotide sequence ID" value="NZ_BMDO01000011.1"/>
</dbReference>
<accession>A0A917JCY5</accession>